<keyword evidence="3" id="KW-1185">Reference proteome</keyword>
<dbReference type="OrthoDB" id="10064586at2759"/>
<comment type="caution">
    <text evidence="2">The sequence shown here is derived from an EMBL/GenBank/DDBJ whole genome shotgun (WGS) entry which is preliminary data.</text>
</comment>
<dbReference type="Proteomes" id="UP000186922">
    <property type="component" value="Unassembled WGS sequence"/>
</dbReference>
<dbReference type="AlphaFoldDB" id="A0A1D1VSD3"/>
<sequence>MSTSPLHKRMTGSKNNGWHENRRSAIVFWHEAKGCPQTVKAIPLSDVEPTGQGRVSEKTICRAKYRGYRYPCIVLWIEDKSAEDLTVSRLLPESNLKIFEEKGLRWAEELGVLRRDYAEADGHLDGLLGQQANGSRHRYGSSSTVEANGTALAGSAEVVEPEAPSDVRLGHPFRESSSMTSSSTGASSCEPSSSTGRHAGLSPTCQPRKQALPRKVTIQLQSNSIQDDGEDDITDEDVGTVTVFKNEYDMDDVNEGQEMEADDMDGEYDQGSEPSMEDVQGDMLPTRGALSSISDIPTEQILKKMVLESSWTKALRVAMMDIFTVEELATSLPHQAKNGMKVLDQTRLNVAKDLLIEWCGARNANQPTRRHLCQAIHNCLISCRTSKYKLKKFSTTFSPVKGEGLEAPRSGRKKY</sequence>
<gene>
    <name evidence="2" type="primary">RvY_13177-1</name>
    <name evidence="2" type="synonym">RvY_13177.1</name>
    <name evidence="2" type="ORF">RvY_13177</name>
</gene>
<evidence type="ECO:0000313" key="2">
    <source>
        <dbReference type="EMBL" id="GAV02638.1"/>
    </source>
</evidence>
<dbReference type="EMBL" id="BDGG01000008">
    <property type="protein sequence ID" value="GAV02638.1"/>
    <property type="molecule type" value="Genomic_DNA"/>
</dbReference>
<name>A0A1D1VSD3_RAMVA</name>
<evidence type="ECO:0000313" key="3">
    <source>
        <dbReference type="Proteomes" id="UP000186922"/>
    </source>
</evidence>
<protein>
    <submittedName>
        <fullName evidence="2">Uncharacterized protein</fullName>
    </submittedName>
</protein>
<organism evidence="2 3">
    <name type="scientific">Ramazzottius varieornatus</name>
    <name type="common">Water bear</name>
    <name type="synonym">Tardigrade</name>
    <dbReference type="NCBI Taxonomy" id="947166"/>
    <lineage>
        <taxon>Eukaryota</taxon>
        <taxon>Metazoa</taxon>
        <taxon>Ecdysozoa</taxon>
        <taxon>Tardigrada</taxon>
        <taxon>Eutardigrada</taxon>
        <taxon>Parachela</taxon>
        <taxon>Hypsibioidea</taxon>
        <taxon>Ramazzottiidae</taxon>
        <taxon>Ramazzottius</taxon>
    </lineage>
</organism>
<feature type="compositionally biased region" description="Low complexity" evidence="1">
    <location>
        <begin position="176"/>
        <end position="195"/>
    </location>
</feature>
<reference evidence="2 3" key="1">
    <citation type="journal article" date="2016" name="Nat. Commun.">
        <title>Extremotolerant tardigrade genome and improved radiotolerance of human cultured cells by tardigrade-unique protein.</title>
        <authorList>
            <person name="Hashimoto T."/>
            <person name="Horikawa D.D."/>
            <person name="Saito Y."/>
            <person name="Kuwahara H."/>
            <person name="Kozuka-Hata H."/>
            <person name="Shin-I T."/>
            <person name="Minakuchi Y."/>
            <person name="Ohishi K."/>
            <person name="Motoyama A."/>
            <person name="Aizu T."/>
            <person name="Enomoto A."/>
            <person name="Kondo K."/>
            <person name="Tanaka S."/>
            <person name="Hara Y."/>
            <person name="Koshikawa S."/>
            <person name="Sagara H."/>
            <person name="Miura T."/>
            <person name="Yokobori S."/>
            <person name="Miyagawa K."/>
            <person name="Suzuki Y."/>
            <person name="Kubo T."/>
            <person name="Oyama M."/>
            <person name="Kohara Y."/>
            <person name="Fujiyama A."/>
            <person name="Arakawa K."/>
            <person name="Katayama T."/>
            <person name="Toyoda A."/>
            <person name="Kunieda T."/>
        </authorList>
    </citation>
    <scope>NUCLEOTIDE SEQUENCE [LARGE SCALE GENOMIC DNA]</scope>
    <source>
        <strain evidence="2 3">YOKOZUNA-1</strain>
    </source>
</reference>
<proteinExistence type="predicted"/>
<evidence type="ECO:0000256" key="1">
    <source>
        <dbReference type="SAM" id="MobiDB-lite"/>
    </source>
</evidence>
<accession>A0A1D1VSD3</accession>
<feature type="region of interest" description="Disordered" evidence="1">
    <location>
        <begin position="156"/>
        <end position="214"/>
    </location>
</feature>